<sequence length="117" mass="13170">MDKEKLSRSAALGIIGLAGLGIYYELYVRPILFPLTNIFHSNRAEIHACFNGINALSMPAEDIITSRFPGRKSELDLFYQSQPLDQIEKRERIAIAFSLFDPTGYIQTMAKELGFSP</sequence>
<keyword evidence="1" id="KW-0812">Transmembrane</keyword>
<dbReference type="AlphaFoldDB" id="A0A1F5YV79"/>
<evidence type="ECO:0000256" key="1">
    <source>
        <dbReference type="SAM" id="Phobius"/>
    </source>
</evidence>
<protein>
    <submittedName>
        <fullName evidence="2">Uncharacterized protein</fullName>
    </submittedName>
</protein>
<name>A0A1F5YV79_9BACT</name>
<reference evidence="2 3" key="1">
    <citation type="journal article" date="2016" name="Nat. Commun.">
        <title>Thousands of microbial genomes shed light on interconnected biogeochemical processes in an aquifer system.</title>
        <authorList>
            <person name="Anantharaman K."/>
            <person name="Brown C.T."/>
            <person name="Hug L.A."/>
            <person name="Sharon I."/>
            <person name="Castelle C.J."/>
            <person name="Probst A.J."/>
            <person name="Thomas B.C."/>
            <person name="Singh A."/>
            <person name="Wilkins M.J."/>
            <person name="Karaoz U."/>
            <person name="Brodie E.L."/>
            <person name="Williams K.H."/>
            <person name="Hubbard S.S."/>
            <person name="Banfield J.F."/>
        </authorList>
    </citation>
    <scope>NUCLEOTIDE SEQUENCE [LARGE SCALE GENOMIC DNA]</scope>
</reference>
<dbReference type="EMBL" id="MFJA01000009">
    <property type="protein sequence ID" value="OGG04025.1"/>
    <property type="molecule type" value="Genomic_DNA"/>
</dbReference>
<keyword evidence="1" id="KW-1133">Transmembrane helix</keyword>
<feature type="transmembrane region" description="Helical" evidence="1">
    <location>
        <begin position="6"/>
        <end position="24"/>
    </location>
</feature>
<dbReference type="Proteomes" id="UP000176665">
    <property type="component" value="Unassembled WGS sequence"/>
</dbReference>
<evidence type="ECO:0000313" key="2">
    <source>
        <dbReference type="EMBL" id="OGG04025.1"/>
    </source>
</evidence>
<organism evidence="2 3">
    <name type="scientific">Candidatus Gottesmanbacteria bacterium RBG_16_37_8</name>
    <dbReference type="NCBI Taxonomy" id="1798371"/>
    <lineage>
        <taxon>Bacteria</taxon>
        <taxon>Candidatus Gottesmaniibacteriota</taxon>
    </lineage>
</organism>
<accession>A0A1F5YV79</accession>
<proteinExistence type="predicted"/>
<comment type="caution">
    <text evidence="2">The sequence shown here is derived from an EMBL/GenBank/DDBJ whole genome shotgun (WGS) entry which is preliminary data.</text>
</comment>
<evidence type="ECO:0000313" key="3">
    <source>
        <dbReference type="Proteomes" id="UP000176665"/>
    </source>
</evidence>
<keyword evidence="1" id="KW-0472">Membrane</keyword>
<gene>
    <name evidence="2" type="ORF">A2W14_00840</name>
</gene>